<dbReference type="EMBL" id="PVQB02000248">
    <property type="protein sequence ID" value="KAF4340082.1"/>
    <property type="molecule type" value="Genomic_DNA"/>
</dbReference>
<gene>
    <name evidence="2" type="ORF">FBEOM_5942</name>
</gene>
<evidence type="ECO:0000256" key="1">
    <source>
        <dbReference type="SAM" id="MobiDB-lite"/>
    </source>
</evidence>
<feature type="compositionally biased region" description="Polar residues" evidence="1">
    <location>
        <begin position="18"/>
        <end position="27"/>
    </location>
</feature>
<sequence length="133" mass="15363">MDHTPSAPAYLCKENKAPKQTQYSKPTKNIPLPIRANNPESCTYAEVARRRTPEVAPINITPLTANALLRLEVEEWDKARQRQQRRPSNLPGGYSCRVNEWVRQIQTLHERNELLPPPEHQMVPSTIENYRLV</sequence>
<keyword evidence="3" id="KW-1185">Reference proteome</keyword>
<protein>
    <submittedName>
        <fullName evidence="2">Uncharacterized protein</fullName>
    </submittedName>
</protein>
<feature type="region of interest" description="Disordered" evidence="1">
    <location>
        <begin position="1"/>
        <end position="37"/>
    </location>
</feature>
<comment type="caution">
    <text evidence="2">The sequence shown here is derived from an EMBL/GenBank/DDBJ whole genome shotgun (WGS) entry which is preliminary data.</text>
</comment>
<reference evidence="2" key="1">
    <citation type="journal article" date="2017" name="Mycologia">
        <title>Fusarium algeriense, sp. nov., a novel toxigenic crown rot pathogen of durum wheat from Algeria is nested in the Fusarium burgessii species complex.</title>
        <authorList>
            <person name="Laraba I."/>
            <person name="Keddad A."/>
            <person name="Boureghda H."/>
            <person name="Abdallah N."/>
            <person name="Vaughan M.M."/>
            <person name="Proctor R.H."/>
            <person name="Busman M."/>
            <person name="O'Donnell K."/>
        </authorList>
    </citation>
    <scope>NUCLEOTIDE SEQUENCE</scope>
    <source>
        <strain evidence="2">NRRL 25174</strain>
    </source>
</reference>
<dbReference type="Proteomes" id="UP000730481">
    <property type="component" value="Unassembled WGS sequence"/>
</dbReference>
<evidence type="ECO:0000313" key="3">
    <source>
        <dbReference type="Proteomes" id="UP000730481"/>
    </source>
</evidence>
<evidence type="ECO:0000313" key="2">
    <source>
        <dbReference type="EMBL" id="KAF4340082.1"/>
    </source>
</evidence>
<accession>A0A9P5AJW8</accession>
<dbReference type="AlphaFoldDB" id="A0A9P5AJW8"/>
<reference evidence="2" key="2">
    <citation type="submission" date="2020-02" db="EMBL/GenBank/DDBJ databases">
        <title>Identification and distribution of gene clusters putatively required for synthesis of sphingolipid metabolism inhibitors in phylogenetically diverse species of the filamentous fungus Fusarium.</title>
        <authorList>
            <person name="Kim H.-S."/>
            <person name="Busman M."/>
            <person name="Brown D.W."/>
            <person name="Divon H."/>
            <person name="Uhlig S."/>
            <person name="Proctor R.H."/>
        </authorList>
    </citation>
    <scope>NUCLEOTIDE SEQUENCE</scope>
    <source>
        <strain evidence="2">NRRL 25174</strain>
    </source>
</reference>
<name>A0A9P5AJW8_9HYPO</name>
<proteinExistence type="predicted"/>
<organism evidence="2 3">
    <name type="scientific">Fusarium beomiforme</name>
    <dbReference type="NCBI Taxonomy" id="44412"/>
    <lineage>
        <taxon>Eukaryota</taxon>
        <taxon>Fungi</taxon>
        <taxon>Dikarya</taxon>
        <taxon>Ascomycota</taxon>
        <taxon>Pezizomycotina</taxon>
        <taxon>Sordariomycetes</taxon>
        <taxon>Hypocreomycetidae</taxon>
        <taxon>Hypocreales</taxon>
        <taxon>Nectriaceae</taxon>
        <taxon>Fusarium</taxon>
        <taxon>Fusarium burgessii species complex</taxon>
    </lineage>
</organism>